<reference evidence="1" key="1">
    <citation type="submission" date="2014-11" db="EMBL/GenBank/DDBJ databases">
        <authorList>
            <person name="Amaro Gonzalez C."/>
        </authorList>
    </citation>
    <scope>NUCLEOTIDE SEQUENCE</scope>
</reference>
<name>A0A0E9USX9_ANGAN</name>
<evidence type="ECO:0000313" key="1">
    <source>
        <dbReference type="EMBL" id="JAH68974.1"/>
    </source>
</evidence>
<organism evidence="1">
    <name type="scientific">Anguilla anguilla</name>
    <name type="common">European freshwater eel</name>
    <name type="synonym">Muraena anguilla</name>
    <dbReference type="NCBI Taxonomy" id="7936"/>
    <lineage>
        <taxon>Eukaryota</taxon>
        <taxon>Metazoa</taxon>
        <taxon>Chordata</taxon>
        <taxon>Craniata</taxon>
        <taxon>Vertebrata</taxon>
        <taxon>Euteleostomi</taxon>
        <taxon>Actinopterygii</taxon>
        <taxon>Neopterygii</taxon>
        <taxon>Teleostei</taxon>
        <taxon>Anguilliformes</taxon>
        <taxon>Anguillidae</taxon>
        <taxon>Anguilla</taxon>
    </lineage>
</organism>
<reference evidence="1" key="2">
    <citation type="journal article" date="2015" name="Fish Shellfish Immunol.">
        <title>Early steps in the European eel (Anguilla anguilla)-Vibrio vulnificus interaction in the gills: Role of the RtxA13 toxin.</title>
        <authorList>
            <person name="Callol A."/>
            <person name="Pajuelo D."/>
            <person name="Ebbesson L."/>
            <person name="Teles M."/>
            <person name="MacKenzie S."/>
            <person name="Amaro C."/>
        </authorList>
    </citation>
    <scope>NUCLEOTIDE SEQUENCE</scope>
</reference>
<dbReference type="EMBL" id="GBXM01039603">
    <property type="protein sequence ID" value="JAH68974.1"/>
    <property type="molecule type" value="Transcribed_RNA"/>
</dbReference>
<protein>
    <submittedName>
        <fullName evidence="1">Uncharacterized protein</fullName>
    </submittedName>
</protein>
<proteinExistence type="predicted"/>
<sequence length="32" mass="3665">MGPASPVKLAICALIYIENRRLRFQNGHYYGL</sequence>
<dbReference type="AlphaFoldDB" id="A0A0E9USX9"/>
<accession>A0A0E9USX9</accession>